<dbReference type="AlphaFoldDB" id="A0A381QUV9"/>
<organism evidence="4">
    <name type="scientific">marine metagenome</name>
    <dbReference type="NCBI Taxonomy" id="408172"/>
    <lineage>
        <taxon>unclassified sequences</taxon>
        <taxon>metagenomes</taxon>
        <taxon>ecological metagenomes</taxon>
    </lineage>
</organism>
<keyword evidence="2" id="KW-0812">Transmembrane</keyword>
<gene>
    <name evidence="4" type="ORF">METZ01_LOCUS35774</name>
</gene>
<protein>
    <recommendedName>
        <fullName evidence="3">Peptidase MA-like domain-containing protein</fullName>
    </recommendedName>
</protein>
<accession>A0A381QUV9</accession>
<keyword evidence="2" id="KW-0472">Membrane</keyword>
<dbReference type="Pfam" id="PF13485">
    <property type="entry name" value="Peptidase_MA_2"/>
    <property type="match status" value="1"/>
</dbReference>
<dbReference type="EMBL" id="UINC01001527">
    <property type="protein sequence ID" value="SUZ82920.1"/>
    <property type="molecule type" value="Genomic_DNA"/>
</dbReference>
<feature type="transmembrane region" description="Helical" evidence="2">
    <location>
        <begin position="379"/>
        <end position="398"/>
    </location>
</feature>
<evidence type="ECO:0000256" key="1">
    <source>
        <dbReference type="SAM" id="MobiDB-lite"/>
    </source>
</evidence>
<proteinExistence type="predicted"/>
<feature type="region of interest" description="Disordered" evidence="1">
    <location>
        <begin position="407"/>
        <end position="432"/>
    </location>
</feature>
<feature type="compositionally biased region" description="Acidic residues" evidence="1">
    <location>
        <begin position="415"/>
        <end position="426"/>
    </location>
</feature>
<dbReference type="SUPFAM" id="SSF55486">
    <property type="entry name" value="Metalloproteases ('zincins'), catalytic domain"/>
    <property type="match status" value="1"/>
</dbReference>
<dbReference type="InterPro" id="IPR039568">
    <property type="entry name" value="Peptidase_MA-like_dom"/>
</dbReference>
<reference evidence="4" key="1">
    <citation type="submission" date="2018-05" db="EMBL/GenBank/DDBJ databases">
        <authorList>
            <person name="Lanie J.A."/>
            <person name="Ng W.-L."/>
            <person name="Kazmierczak K.M."/>
            <person name="Andrzejewski T.M."/>
            <person name="Davidsen T.M."/>
            <person name="Wayne K.J."/>
            <person name="Tettelin H."/>
            <person name="Glass J.I."/>
            <person name="Rusch D."/>
            <person name="Podicherti R."/>
            <person name="Tsui H.-C.T."/>
            <person name="Winkler M.E."/>
        </authorList>
    </citation>
    <scope>NUCLEOTIDE SEQUENCE</scope>
</reference>
<feature type="domain" description="Peptidase MA-like" evidence="3">
    <location>
        <begin position="221"/>
        <end position="348"/>
    </location>
</feature>
<keyword evidence="2" id="KW-1133">Transmembrane helix</keyword>
<evidence type="ECO:0000256" key="2">
    <source>
        <dbReference type="SAM" id="Phobius"/>
    </source>
</evidence>
<evidence type="ECO:0000313" key="4">
    <source>
        <dbReference type="EMBL" id="SUZ82920.1"/>
    </source>
</evidence>
<evidence type="ECO:0000259" key="3">
    <source>
        <dbReference type="Pfam" id="PF13485"/>
    </source>
</evidence>
<name>A0A381QUV9_9ZZZZ</name>
<sequence length="432" mass="47752">MFLLLSVVFLVASSTASSVSAAGGDIEIVSTDESVNFPGNMDLSVTAEGDADIVDVRLYYHTVGSRIWTYAYPDFVPANRITATLNLTGEVSTYLPPGTEVEYYYEITDAHGNVLQTELALVEYEDTRFDWDEVKVGPLTLRYYDQSGAVVRSVAKKLESDLARLQDVLQIEQADEIKGVIYSKRSHTLDAFPQQSRTTTEQQTFQGFAFPERSIFLGLGMERGLIVHESAHLMLGQAMGDNALPTPAWLDEGFASYMDPSVKIFSGGSLNSRTNSLRAMNTVTGTPHSIGTFYQKSLSVVAFMMDRFGETQFQRLITELGQGSTMDIALTRVYGFDIDGLDARWAGEIATKRTAEPSSPGRLTPDPERPSPILLFNSWLLGGLILLVLGAVSIQYVASKLRPERYPKDGLQPWEDPDLWDDDDDLNSNGPY</sequence>